<keyword evidence="4" id="KW-1185">Reference proteome</keyword>
<proteinExistence type="predicted"/>
<dbReference type="AlphaFoldDB" id="A0AAE1KJN8"/>
<sequence>MKTLVLVVVVVAAVVGAVPSNWEYRSEEEGESDVEPYEPRSHRELTDEFGFEDDFGELDQPADESGFFKGNSLPRPSGLASLPGFNEPVSLRGFEPIPAVGGPSPFSIPELKEAPIQFLTFPYTTTPTTQSLLSHHIQALPHHNAILPPSALPHSPSSSSSSSSSSLCCLPDDPVQPPPAARPARKPQGSSKGKPTGSKLRNPRKRRPQKYRERESSEVLGLDDAPLARPPVGRLRQRGKNTNNNNSNNNYTGVGQDREGVTGFINAFRRLIQRVI</sequence>
<gene>
    <name evidence="3" type="ORF">Pcinc_020646</name>
</gene>
<evidence type="ECO:0000313" key="3">
    <source>
        <dbReference type="EMBL" id="KAK3874417.1"/>
    </source>
</evidence>
<organism evidence="3 4">
    <name type="scientific">Petrolisthes cinctipes</name>
    <name type="common">Flat porcelain crab</name>
    <dbReference type="NCBI Taxonomy" id="88211"/>
    <lineage>
        <taxon>Eukaryota</taxon>
        <taxon>Metazoa</taxon>
        <taxon>Ecdysozoa</taxon>
        <taxon>Arthropoda</taxon>
        <taxon>Crustacea</taxon>
        <taxon>Multicrustacea</taxon>
        <taxon>Malacostraca</taxon>
        <taxon>Eumalacostraca</taxon>
        <taxon>Eucarida</taxon>
        <taxon>Decapoda</taxon>
        <taxon>Pleocyemata</taxon>
        <taxon>Anomura</taxon>
        <taxon>Galatheoidea</taxon>
        <taxon>Porcellanidae</taxon>
        <taxon>Petrolisthes</taxon>
    </lineage>
</organism>
<feature type="region of interest" description="Disordered" evidence="1">
    <location>
        <begin position="145"/>
        <end position="255"/>
    </location>
</feature>
<evidence type="ECO:0000313" key="4">
    <source>
        <dbReference type="Proteomes" id="UP001286313"/>
    </source>
</evidence>
<dbReference type="EMBL" id="JAWQEG010002104">
    <property type="protein sequence ID" value="KAK3874417.1"/>
    <property type="molecule type" value="Genomic_DNA"/>
</dbReference>
<feature type="signal peptide" evidence="2">
    <location>
        <begin position="1"/>
        <end position="17"/>
    </location>
</feature>
<feature type="chain" id="PRO_5042242859" evidence="2">
    <location>
        <begin position="18"/>
        <end position="276"/>
    </location>
</feature>
<evidence type="ECO:0000256" key="1">
    <source>
        <dbReference type="SAM" id="MobiDB-lite"/>
    </source>
</evidence>
<comment type="caution">
    <text evidence="3">The sequence shown here is derived from an EMBL/GenBank/DDBJ whole genome shotgun (WGS) entry which is preliminary data.</text>
</comment>
<accession>A0AAE1KJN8</accession>
<keyword evidence="2" id="KW-0732">Signal</keyword>
<reference evidence="3" key="1">
    <citation type="submission" date="2023-10" db="EMBL/GenBank/DDBJ databases">
        <title>Genome assemblies of two species of porcelain crab, Petrolisthes cinctipes and Petrolisthes manimaculis (Anomura: Porcellanidae).</title>
        <authorList>
            <person name="Angst P."/>
        </authorList>
    </citation>
    <scope>NUCLEOTIDE SEQUENCE</scope>
    <source>
        <strain evidence="3">PB745_01</strain>
        <tissue evidence="3">Gill</tissue>
    </source>
</reference>
<dbReference type="Proteomes" id="UP001286313">
    <property type="component" value="Unassembled WGS sequence"/>
</dbReference>
<name>A0AAE1KJN8_PETCI</name>
<evidence type="ECO:0000256" key="2">
    <source>
        <dbReference type="SAM" id="SignalP"/>
    </source>
</evidence>
<feature type="compositionally biased region" description="Low complexity" evidence="1">
    <location>
        <begin position="147"/>
        <end position="173"/>
    </location>
</feature>
<protein>
    <submittedName>
        <fullName evidence="3">Uncharacterized protein</fullName>
    </submittedName>
</protein>
<feature type="compositionally biased region" description="Low complexity" evidence="1">
    <location>
        <begin position="241"/>
        <end position="250"/>
    </location>
</feature>